<sequence length="412" mass="42687">MTKALKVAMGMTMLTGGLMAQGVAASAAITTKPVVYTAKSTQTPDSIAAQVDRHSAVQAAQARVDVADQTYTNAKQALTAAKSAAQAAQDELVAADGVLAKNQQIQDAMAALHDTAVARQTKAKQAVNTATANQATAQTAVTTAQATVDQLTANVKTAQMAVDKDNSAANQAALDAAKGKLTTAQTALTAAQAKLTKATTALTAAKEERANADIEVSGTAVDYRVAKKEHDTVKPRAAVEKAEATVKAARNHVDSAKAEVRAAEKERTAAQSDLTALLNEAKQPARPDDGKGGQTPANPTGHHNNHTDGPVGGVPQPTVTHSTDQPQVKGTANPHVKSALRTTTSPVVTKPVATHPIATHPTSTAKTTTKTATLPQTDERTNQVVTVLGFVLLTAMSLFGFKRQSNKRHTTD</sequence>
<dbReference type="EMBL" id="FR874854">
    <property type="protein sequence ID" value="CCC17703.1"/>
    <property type="molecule type" value="Genomic_DNA"/>
</dbReference>
<dbReference type="AlphaFoldDB" id="G0M5Z3"/>
<name>G0M5Z3_LACPE</name>
<feature type="signal peptide" evidence="3">
    <location>
        <begin position="1"/>
        <end position="20"/>
    </location>
</feature>
<feature type="compositionally biased region" description="Basic and acidic residues" evidence="1">
    <location>
        <begin position="251"/>
        <end position="268"/>
    </location>
</feature>
<feature type="compositionally biased region" description="Polar residues" evidence="1">
    <location>
        <begin position="317"/>
        <end position="330"/>
    </location>
</feature>
<accession>G0M5Z3</accession>
<keyword evidence="2" id="KW-0812">Transmembrane</keyword>
<keyword evidence="2" id="KW-0472">Membrane</keyword>
<feature type="region of interest" description="Disordered" evidence="1">
    <location>
        <begin position="282"/>
        <end position="338"/>
    </location>
</feature>
<keyword evidence="2" id="KW-1133">Transmembrane helix</keyword>
<keyword evidence="3" id="KW-0732">Signal</keyword>
<dbReference type="NCBIfam" id="TIGR01167">
    <property type="entry name" value="LPXTG_anchor"/>
    <property type="match status" value="1"/>
</dbReference>
<feature type="transmembrane region" description="Helical" evidence="2">
    <location>
        <begin position="384"/>
        <end position="401"/>
    </location>
</feature>
<gene>
    <name evidence="4" type="ORF">LPENT_02399</name>
</gene>
<protein>
    <submittedName>
        <fullName evidence="4">Cell surface protein</fullName>
    </submittedName>
</protein>
<evidence type="ECO:0000256" key="1">
    <source>
        <dbReference type="SAM" id="MobiDB-lite"/>
    </source>
</evidence>
<evidence type="ECO:0000256" key="3">
    <source>
        <dbReference type="SAM" id="SignalP"/>
    </source>
</evidence>
<reference evidence="4" key="1">
    <citation type="journal article" date="2011" name="J. Bacteriol.">
        <title>Genome Sequence of Lactobacillus pentosus IG1, a Strain Isolated from Spanish-Style Green Olive Fermentations.</title>
        <authorList>
            <person name="Maldonado-Barragan A."/>
            <person name="Caballero-Guerrero B."/>
            <person name="Lucena-Padros H."/>
            <person name="Ruiz-Barba J.L."/>
        </authorList>
    </citation>
    <scope>NUCLEOTIDE SEQUENCE</scope>
    <source>
        <strain evidence="4">IG1</strain>
    </source>
</reference>
<evidence type="ECO:0000256" key="2">
    <source>
        <dbReference type="SAM" id="Phobius"/>
    </source>
</evidence>
<evidence type="ECO:0000313" key="4">
    <source>
        <dbReference type="EMBL" id="CCC17703.1"/>
    </source>
</evidence>
<feature type="region of interest" description="Disordered" evidence="1">
    <location>
        <begin position="249"/>
        <end position="269"/>
    </location>
</feature>
<proteinExistence type="predicted"/>
<organism evidence="4">
    <name type="scientific">Lactiplantibacillus pentosus IG1</name>
    <dbReference type="NCBI Taxonomy" id="1042160"/>
    <lineage>
        <taxon>Bacteria</taxon>
        <taxon>Bacillati</taxon>
        <taxon>Bacillota</taxon>
        <taxon>Bacilli</taxon>
        <taxon>Lactobacillales</taxon>
        <taxon>Lactobacillaceae</taxon>
        <taxon>Lactiplantibacillus</taxon>
    </lineage>
</organism>
<feature type="chain" id="PRO_5039359722" evidence="3">
    <location>
        <begin position="21"/>
        <end position="412"/>
    </location>
</feature>